<dbReference type="EMBL" id="JAHRIN010023956">
    <property type="protein sequence ID" value="MEQ2199205.1"/>
    <property type="molecule type" value="Genomic_DNA"/>
</dbReference>
<evidence type="ECO:0000313" key="1">
    <source>
        <dbReference type="EMBL" id="MEQ2199205.1"/>
    </source>
</evidence>
<keyword evidence="2" id="KW-1185">Reference proteome</keyword>
<comment type="caution">
    <text evidence="1">The sequence shown here is derived from an EMBL/GenBank/DDBJ whole genome shotgun (WGS) entry which is preliminary data.</text>
</comment>
<proteinExistence type="predicted"/>
<feature type="non-terminal residue" evidence="1">
    <location>
        <position position="1"/>
    </location>
</feature>
<dbReference type="Proteomes" id="UP001434883">
    <property type="component" value="Unassembled WGS sequence"/>
</dbReference>
<evidence type="ECO:0000313" key="2">
    <source>
        <dbReference type="Proteomes" id="UP001434883"/>
    </source>
</evidence>
<reference evidence="1 2" key="1">
    <citation type="submission" date="2021-06" db="EMBL/GenBank/DDBJ databases">
        <authorList>
            <person name="Palmer J.M."/>
        </authorList>
    </citation>
    <scope>NUCLEOTIDE SEQUENCE [LARGE SCALE GENOMIC DNA]</scope>
    <source>
        <strain evidence="1 2">XC_2019</strain>
        <tissue evidence="1">Muscle</tissue>
    </source>
</reference>
<gene>
    <name evidence="1" type="ORF">XENOCAPTIV_027461</name>
</gene>
<sequence>DLIYCSSNGPTNTNLKFLMMADQFLVWENGAPFWSQAWGFGDGGDVHADQRMVDQP</sequence>
<organism evidence="1 2">
    <name type="scientific">Xenoophorus captivus</name>
    <dbReference type="NCBI Taxonomy" id="1517983"/>
    <lineage>
        <taxon>Eukaryota</taxon>
        <taxon>Metazoa</taxon>
        <taxon>Chordata</taxon>
        <taxon>Craniata</taxon>
        <taxon>Vertebrata</taxon>
        <taxon>Euteleostomi</taxon>
        <taxon>Actinopterygii</taxon>
        <taxon>Neopterygii</taxon>
        <taxon>Teleostei</taxon>
        <taxon>Neoteleostei</taxon>
        <taxon>Acanthomorphata</taxon>
        <taxon>Ovalentaria</taxon>
        <taxon>Atherinomorphae</taxon>
        <taxon>Cyprinodontiformes</taxon>
        <taxon>Goodeidae</taxon>
        <taxon>Xenoophorus</taxon>
    </lineage>
</organism>
<accession>A0ABV0QTR3</accession>
<name>A0ABV0QTR3_9TELE</name>
<protein>
    <submittedName>
        <fullName evidence="1">Uncharacterized protein</fullName>
    </submittedName>
</protein>